<dbReference type="AlphaFoldDB" id="A0A1H9C858"/>
<protein>
    <submittedName>
        <fullName evidence="3">DNA-binding response regulator, NarL/FixJ family, contains REC and HTH domains</fullName>
    </submittedName>
</protein>
<keyword evidence="1" id="KW-0597">Phosphoprotein</keyword>
<proteinExistence type="predicted"/>
<dbReference type="InterPro" id="IPR001789">
    <property type="entry name" value="Sig_transdc_resp-reg_receiver"/>
</dbReference>
<name>A0A1H9C858_9FLAO</name>
<dbReference type="EMBL" id="FOFN01000001">
    <property type="protein sequence ID" value="SEP97334.1"/>
    <property type="molecule type" value="Genomic_DNA"/>
</dbReference>
<dbReference type="SMART" id="SM00448">
    <property type="entry name" value="REC"/>
    <property type="match status" value="1"/>
</dbReference>
<sequence>MQPEHIKILMIDDHPIIIEGYQNTLQFTKKENQVLHIDIANNCDEAINYMDKSVHNTLPYDLLFVDISLPPSSNGLMNSGEDLAEYARKVLPNAKIVILTMFNESFRIHNIIKNIDPEGFLIKSDLTSSELASAFQAVLRNPPFYSGTVNSFIRKSITSDIVIDDKNRKILYLLSQGVKTKNLASHLDISLSAVEKRKKQLKELFEIEDGQDESLLNAAREKGFI</sequence>
<feature type="modified residue" description="4-aspartylphosphate" evidence="1">
    <location>
        <position position="66"/>
    </location>
</feature>
<dbReference type="PROSITE" id="PS50110">
    <property type="entry name" value="RESPONSE_REGULATORY"/>
    <property type="match status" value="1"/>
</dbReference>
<reference evidence="3 4" key="1">
    <citation type="submission" date="2016-10" db="EMBL/GenBank/DDBJ databases">
        <authorList>
            <person name="de Groot N.N."/>
        </authorList>
    </citation>
    <scope>NUCLEOTIDE SEQUENCE [LARGE SCALE GENOMIC DNA]</scope>
    <source>
        <strain evidence="3 4">DSM 21035</strain>
    </source>
</reference>
<dbReference type="SUPFAM" id="SSF52172">
    <property type="entry name" value="CheY-like"/>
    <property type="match status" value="1"/>
</dbReference>
<feature type="domain" description="Response regulatory" evidence="2">
    <location>
        <begin position="7"/>
        <end position="138"/>
    </location>
</feature>
<keyword evidence="4" id="KW-1185">Reference proteome</keyword>
<dbReference type="RefSeq" id="WP_092575775.1">
    <property type="nucleotide sequence ID" value="NZ_FOFN01000001.1"/>
</dbReference>
<dbReference type="InterPro" id="IPR051015">
    <property type="entry name" value="EvgA-like"/>
</dbReference>
<keyword evidence="3" id="KW-0238">DNA-binding</keyword>
<gene>
    <name evidence="3" type="ORF">SAMN05421824_0828</name>
</gene>
<evidence type="ECO:0000259" key="2">
    <source>
        <dbReference type="PROSITE" id="PS50110"/>
    </source>
</evidence>
<accession>A0A1H9C858</accession>
<evidence type="ECO:0000256" key="1">
    <source>
        <dbReference type="PROSITE-ProRule" id="PRU00169"/>
    </source>
</evidence>
<evidence type="ECO:0000313" key="3">
    <source>
        <dbReference type="EMBL" id="SEP97334.1"/>
    </source>
</evidence>
<dbReference type="Gene3D" id="3.40.50.2300">
    <property type="match status" value="1"/>
</dbReference>
<dbReference type="PANTHER" id="PTHR45566:SF2">
    <property type="entry name" value="NARL SUBFAMILY"/>
    <property type="match status" value="1"/>
</dbReference>
<dbReference type="OrthoDB" id="651456at2"/>
<dbReference type="GO" id="GO:0003677">
    <property type="term" value="F:DNA binding"/>
    <property type="evidence" value="ECO:0007669"/>
    <property type="project" value="UniProtKB-KW"/>
</dbReference>
<evidence type="ECO:0000313" key="4">
    <source>
        <dbReference type="Proteomes" id="UP000198999"/>
    </source>
</evidence>
<dbReference type="GO" id="GO:0000160">
    <property type="term" value="P:phosphorelay signal transduction system"/>
    <property type="evidence" value="ECO:0007669"/>
    <property type="project" value="InterPro"/>
</dbReference>
<dbReference type="Pfam" id="PF00072">
    <property type="entry name" value="Response_reg"/>
    <property type="match status" value="1"/>
</dbReference>
<dbReference type="InterPro" id="IPR011006">
    <property type="entry name" value="CheY-like_superfamily"/>
</dbReference>
<dbReference type="STRING" id="419940.SAMN05421824_0828"/>
<organism evidence="3 4">
    <name type="scientific">Hyunsoonleella jejuensis</name>
    <dbReference type="NCBI Taxonomy" id="419940"/>
    <lineage>
        <taxon>Bacteria</taxon>
        <taxon>Pseudomonadati</taxon>
        <taxon>Bacteroidota</taxon>
        <taxon>Flavobacteriia</taxon>
        <taxon>Flavobacteriales</taxon>
        <taxon>Flavobacteriaceae</taxon>
    </lineage>
</organism>
<dbReference type="PANTHER" id="PTHR45566">
    <property type="entry name" value="HTH-TYPE TRANSCRIPTIONAL REGULATOR YHJB-RELATED"/>
    <property type="match status" value="1"/>
</dbReference>
<dbReference type="Proteomes" id="UP000198999">
    <property type="component" value="Unassembled WGS sequence"/>
</dbReference>